<dbReference type="AlphaFoldDB" id="A0A4V3B1H0"/>
<dbReference type="OrthoDB" id="4881289at2"/>
<evidence type="ECO:0000313" key="2">
    <source>
        <dbReference type="Proteomes" id="UP000294621"/>
    </source>
</evidence>
<dbReference type="EMBL" id="SMZQ01000006">
    <property type="protein sequence ID" value="TDL36868.1"/>
    <property type="molecule type" value="Genomic_DNA"/>
</dbReference>
<proteinExistence type="predicted"/>
<protein>
    <submittedName>
        <fullName evidence="1">Uncharacterized protein</fullName>
    </submittedName>
</protein>
<gene>
    <name evidence="1" type="ORF">E2R57_13150</name>
</gene>
<accession>A0A4V3B1H0</accession>
<dbReference type="Proteomes" id="UP000294621">
    <property type="component" value="Unassembled WGS sequence"/>
</dbReference>
<sequence length="82" mass="9249">MANNDHIDVDFCRGLASGDAIEAYYRNTLVHRGPVVDTAPDHGLVWILDTLTGDRRLLDLAELEIVRIPPRYREVRVAAPRP</sequence>
<comment type="caution">
    <text evidence="1">The sequence shown here is derived from an EMBL/GenBank/DDBJ whole genome shotgun (WGS) entry which is preliminary data.</text>
</comment>
<reference evidence="1 2" key="1">
    <citation type="submission" date="2019-03" db="EMBL/GenBank/DDBJ databases">
        <title>Genome Sequencing and Assembly of Various Microbes Isolated from Partially Reclaimed Soil and Acid Mine Drainage (AMD) Site.</title>
        <authorList>
            <person name="Steinbock B."/>
            <person name="Bechtold R."/>
            <person name="Sevigny J.L."/>
            <person name="Thomas D."/>
            <person name="Cuthill L.R."/>
            <person name="Aveiro Johannsen E.J."/>
            <person name="Thomas K."/>
            <person name="Ghosh A."/>
        </authorList>
    </citation>
    <scope>NUCLEOTIDE SEQUENCE [LARGE SCALE GENOMIC DNA]</scope>
    <source>
        <strain evidence="1 2">S-A1</strain>
    </source>
</reference>
<organism evidence="1 2">
    <name type="scientific">Arthrobacter nitrophenolicus</name>
    <dbReference type="NCBI Taxonomy" id="683150"/>
    <lineage>
        <taxon>Bacteria</taxon>
        <taxon>Bacillati</taxon>
        <taxon>Actinomycetota</taxon>
        <taxon>Actinomycetes</taxon>
        <taxon>Micrococcales</taxon>
        <taxon>Micrococcaceae</taxon>
        <taxon>Arthrobacter</taxon>
    </lineage>
</organism>
<name>A0A4V3B1H0_9MICC</name>
<evidence type="ECO:0000313" key="1">
    <source>
        <dbReference type="EMBL" id="TDL36868.1"/>
    </source>
</evidence>